<reference evidence="2 3" key="1">
    <citation type="submission" date="2018-12" db="EMBL/GenBank/DDBJ databases">
        <authorList>
            <consortium name="Pathogen Informatics"/>
        </authorList>
    </citation>
    <scope>NUCLEOTIDE SEQUENCE [LARGE SCALE GENOMIC DNA]</scope>
    <source>
        <strain evidence="2 3">NCTC13193</strain>
    </source>
</reference>
<sequence>MNKLYWIVSVVIGLVLSSIFLSGAGIEANRFYSAPERISKLVVSMVFSIYFIMVLHKVICAIFKKTNP</sequence>
<feature type="transmembrane region" description="Helical" evidence="1">
    <location>
        <begin position="6"/>
        <end position="26"/>
    </location>
</feature>
<protein>
    <submittedName>
        <fullName evidence="2">Uncharacterized protein</fullName>
    </submittedName>
</protein>
<accession>A0A3S5F1X6</accession>
<keyword evidence="1" id="KW-0472">Membrane</keyword>
<keyword evidence="1" id="KW-0812">Transmembrane</keyword>
<evidence type="ECO:0000256" key="1">
    <source>
        <dbReference type="SAM" id="Phobius"/>
    </source>
</evidence>
<keyword evidence="1" id="KW-1133">Transmembrane helix</keyword>
<organism evidence="2 3">
    <name type="scientific">Serratia fonticola</name>
    <dbReference type="NCBI Taxonomy" id="47917"/>
    <lineage>
        <taxon>Bacteria</taxon>
        <taxon>Pseudomonadati</taxon>
        <taxon>Pseudomonadota</taxon>
        <taxon>Gammaproteobacteria</taxon>
        <taxon>Enterobacterales</taxon>
        <taxon>Yersiniaceae</taxon>
        <taxon>Serratia</taxon>
    </lineage>
</organism>
<name>A0A3S5F1X6_SERFO</name>
<evidence type="ECO:0000313" key="2">
    <source>
        <dbReference type="EMBL" id="VEI67064.1"/>
    </source>
</evidence>
<feature type="transmembrane region" description="Helical" evidence="1">
    <location>
        <begin position="38"/>
        <end position="59"/>
    </location>
</feature>
<dbReference type="EMBL" id="LR134492">
    <property type="protein sequence ID" value="VEI67064.1"/>
    <property type="molecule type" value="Genomic_DNA"/>
</dbReference>
<dbReference type="Proteomes" id="UP000270487">
    <property type="component" value="Chromosome"/>
</dbReference>
<proteinExistence type="predicted"/>
<gene>
    <name evidence="2" type="ORF">NCTC13193_01844</name>
</gene>
<dbReference type="AlphaFoldDB" id="A0A3S5F1X6"/>
<evidence type="ECO:0000313" key="3">
    <source>
        <dbReference type="Proteomes" id="UP000270487"/>
    </source>
</evidence>